<dbReference type="AlphaFoldDB" id="B9TDV5"/>
<proteinExistence type="predicted"/>
<dbReference type="EMBL" id="EQ978511">
    <property type="protein sequence ID" value="EEF25959.1"/>
    <property type="molecule type" value="Genomic_DNA"/>
</dbReference>
<sequence>MSSSRPSSSRIVMSSAIPNEWIDPRCGFARYICRSVPASASHSCCCTRCGRRASSTSGVQPGRLSFSHATTRSSAAAASRSTAMPSMVERWRKSGWPAMSSLAMLARAVRQRRVAGRQQIQLDGDRRRPRAALHLAGRGGRGRERIEHGRARPRLDERPCDLVRLHDGAEHRVHVLRLACGHDHFTERIAVGQTDQLAAEAGRRDRLRALRVGPRAGRRHHRQRALRDRLRFDAGVARVLQRQREVGFAETQRVHDLARVEGRQLAAGLREIAAPYRQRGGEHGDGDRRRGDKAYGFLGAVFQARGQAADALQITVQLFRLGEQAVRFRLRNQLAPHALEQGHAQLQLRMLQDFRHGRLRNVQHLRGAADGADLHDGVKDFDMAQAHRSIPGHCCTGTGGVGGTVSGAGGCGGAGGAGVASGMMTGAVITGAGSGCGSGPVGFVSASSSAAVSTSGLPSMLAGRYFIWKADSTVRVCSSSTPDWTRP</sequence>
<evidence type="ECO:0000313" key="2">
    <source>
        <dbReference type="Proteomes" id="UP000008311"/>
    </source>
</evidence>
<gene>
    <name evidence="1" type="ORF">RCOM_1907660</name>
</gene>
<accession>B9TDV5</accession>
<keyword evidence="2" id="KW-1185">Reference proteome</keyword>
<organism evidence="1 2">
    <name type="scientific">Ricinus communis</name>
    <name type="common">Castor bean</name>
    <dbReference type="NCBI Taxonomy" id="3988"/>
    <lineage>
        <taxon>Eukaryota</taxon>
        <taxon>Viridiplantae</taxon>
        <taxon>Streptophyta</taxon>
        <taxon>Embryophyta</taxon>
        <taxon>Tracheophyta</taxon>
        <taxon>Spermatophyta</taxon>
        <taxon>Magnoliopsida</taxon>
        <taxon>eudicotyledons</taxon>
        <taxon>Gunneridae</taxon>
        <taxon>Pentapetalae</taxon>
        <taxon>rosids</taxon>
        <taxon>fabids</taxon>
        <taxon>Malpighiales</taxon>
        <taxon>Euphorbiaceae</taxon>
        <taxon>Acalyphoideae</taxon>
        <taxon>Acalypheae</taxon>
        <taxon>Ricinus</taxon>
    </lineage>
</organism>
<dbReference type="Proteomes" id="UP000008311">
    <property type="component" value="Unassembled WGS sequence"/>
</dbReference>
<name>B9TDV5_RICCO</name>
<protein>
    <submittedName>
        <fullName evidence="1">Uncharacterized protein</fullName>
    </submittedName>
</protein>
<dbReference type="InParanoid" id="B9TDV5"/>
<reference evidence="2" key="1">
    <citation type="journal article" date="2010" name="Nat. Biotechnol.">
        <title>Draft genome sequence of the oilseed species Ricinus communis.</title>
        <authorList>
            <person name="Chan A.P."/>
            <person name="Crabtree J."/>
            <person name="Zhao Q."/>
            <person name="Lorenzi H."/>
            <person name="Orvis J."/>
            <person name="Puiu D."/>
            <person name="Melake-Berhan A."/>
            <person name="Jones K.M."/>
            <person name="Redman J."/>
            <person name="Chen G."/>
            <person name="Cahoon E.B."/>
            <person name="Gedil M."/>
            <person name="Stanke M."/>
            <person name="Haas B.J."/>
            <person name="Wortman J.R."/>
            <person name="Fraser-Liggett C.M."/>
            <person name="Ravel J."/>
            <person name="Rabinowicz P.D."/>
        </authorList>
    </citation>
    <scope>NUCLEOTIDE SEQUENCE [LARGE SCALE GENOMIC DNA]</scope>
    <source>
        <strain evidence="2">cv. Hale</strain>
    </source>
</reference>
<evidence type="ECO:0000313" key="1">
    <source>
        <dbReference type="EMBL" id="EEF25959.1"/>
    </source>
</evidence>